<evidence type="ECO:0000256" key="8">
    <source>
        <dbReference type="ARBA" id="ARBA00023267"/>
    </source>
</evidence>
<name>A0A370N9Y9_9BURK</name>
<dbReference type="PROSITE" id="PS50968">
    <property type="entry name" value="BIOTINYL_LIPOYL"/>
    <property type="match status" value="1"/>
</dbReference>
<keyword evidence="4 9" id="KW-0444">Lipid biosynthesis</keyword>
<dbReference type="GO" id="GO:0009317">
    <property type="term" value="C:acetyl-CoA carboxylase complex"/>
    <property type="evidence" value="ECO:0007669"/>
    <property type="project" value="InterPro"/>
</dbReference>
<dbReference type="InterPro" id="IPR050709">
    <property type="entry name" value="Biotin_Carboxyl_Carrier/Decarb"/>
</dbReference>
<dbReference type="InterPro" id="IPR011053">
    <property type="entry name" value="Single_hybrid_motif"/>
</dbReference>
<comment type="caution">
    <text evidence="12">The sequence shown here is derived from an EMBL/GenBank/DDBJ whole genome shotgun (WGS) entry which is preliminary data.</text>
</comment>
<evidence type="ECO:0000313" key="12">
    <source>
        <dbReference type="EMBL" id="RDK02430.1"/>
    </source>
</evidence>
<evidence type="ECO:0000256" key="9">
    <source>
        <dbReference type="RuleBase" id="RU364072"/>
    </source>
</evidence>
<protein>
    <recommendedName>
        <fullName evidence="3 9">Biotin carboxyl carrier protein of acetyl-CoA carboxylase</fullName>
    </recommendedName>
</protein>
<evidence type="ECO:0000256" key="4">
    <source>
        <dbReference type="ARBA" id="ARBA00022516"/>
    </source>
</evidence>
<keyword evidence="7 9" id="KW-0275">Fatty acid biosynthesis</keyword>
<accession>A0A370N9Y9</accession>
<evidence type="ECO:0000259" key="11">
    <source>
        <dbReference type="PROSITE" id="PS50968"/>
    </source>
</evidence>
<dbReference type="OrthoDB" id="9811735at2"/>
<dbReference type="InterPro" id="IPR000089">
    <property type="entry name" value="Biotin_lipoyl"/>
</dbReference>
<organism evidence="12 13">
    <name type="scientific">Paraburkholderia lacunae</name>
    <dbReference type="NCBI Taxonomy" id="2211104"/>
    <lineage>
        <taxon>Bacteria</taxon>
        <taxon>Pseudomonadati</taxon>
        <taxon>Pseudomonadota</taxon>
        <taxon>Betaproteobacteria</taxon>
        <taxon>Burkholderiales</taxon>
        <taxon>Burkholderiaceae</taxon>
        <taxon>Paraburkholderia</taxon>
    </lineage>
</organism>
<evidence type="ECO:0000313" key="13">
    <source>
        <dbReference type="Proteomes" id="UP000254875"/>
    </source>
</evidence>
<dbReference type="InterPro" id="IPR001249">
    <property type="entry name" value="AcCoA_biotinCC"/>
</dbReference>
<dbReference type="UniPathway" id="UPA00094"/>
<dbReference type="GO" id="GO:0006633">
    <property type="term" value="P:fatty acid biosynthetic process"/>
    <property type="evidence" value="ECO:0007669"/>
    <property type="project" value="UniProtKB-UniPathway"/>
</dbReference>
<evidence type="ECO:0000256" key="3">
    <source>
        <dbReference type="ARBA" id="ARBA00017562"/>
    </source>
</evidence>
<feature type="compositionally biased region" description="Low complexity" evidence="10">
    <location>
        <begin position="68"/>
        <end position="79"/>
    </location>
</feature>
<dbReference type="SUPFAM" id="SSF51230">
    <property type="entry name" value="Single hybrid motif"/>
    <property type="match status" value="1"/>
</dbReference>
<evidence type="ECO:0000256" key="5">
    <source>
        <dbReference type="ARBA" id="ARBA00022832"/>
    </source>
</evidence>
<evidence type="ECO:0000256" key="10">
    <source>
        <dbReference type="SAM" id="MobiDB-lite"/>
    </source>
</evidence>
<dbReference type="PROSITE" id="PS00188">
    <property type="entry name" value="BIOTIN"/>
    <property type="match status" value="1"/>
</dbReference>
<evidence type="ECO:0000256" key="2">
    <source>
        <dbReference type="ARBA" id="ARBA00005194"/>
    </source>
</evidence>
<dbReference type="CDD" id="cd06850">
    <property type="entry name" value="biotinyl_domain"/>
    <property type="match status" value="1"/>
</dbReference>
<feature type="domain" description="Lipoyl-binding" evidence="11">
    <location>
        <begin position="101"/>
        <end position="177"/>
    </location>
</feature>
<keyword evidence="8 9" id="KW-0092">Biotin</keyword>
<dbReference type="PANTHER" id="PTHR45266:SF3">
    <property type="entry name" value="OXALOACETATE DECARBOXYLASE ALPHA CHAIN"/>
    <property type="match status" value="1"/>
</dbReference>
<dbReference type="Gene3D" id="2.40.50.100">
    <property type="match status" value="1"/>
</dbReference>
<dbReference type="PRINTS" id="PR01071">
    <property type="entry name" value="ACOABIOTINCC"/>
</dbReference>
<dbReference type="EMBL" id="QHKS01000007">
    <property type="protein sequence ID" value="RDK02430.1"/>
    <property type="molecule type" value="Genomic_DNA"/>
</dbReference>
<keyword evidence="13" id="KW-1185">Reference proteome</keyword>
<keyword evidence="6 9" id="KW-0443">Lipid metabolism</keyword>
<feature type="region of interest" description="Disordered" evidence="10">
    <location>
        <begin position="35"/>
        <end position="88"/>
    </location>
</feature>
<dbReference type="Pfam" id="PF00364">
    <property type="entry name" value="Biotin_lipoyl"/>
    <property type="match status" value="1"/>
</dbReference>
<proteinExistence type="predicted"/>
<dbReference type="PANTHER" id="PTHR45266">
    <property type="entry name" value="OXALOACETATE DECARBOXYLASE ALPHA CHAIN"/>
    <property type="match status" value="1"/>
</dbReference>
<reference evidence="13" key="1">
    <citation type="submission" date="2018-05" db="EMBL/GenBank/DDBJ databases">
        <authorList>
            <person name="Feng T."/>
        </authorList>
    </citation>
    <scope>NUCLEOTIDE SEQUENCE [LARGE SCALE GENOMIC DNA]</scope>
    <source>
        <strain evidence="13">S27</strain>
    </source>
</reference>
<sequence length="177" mass="18506">MDLQKIKALIDLLAESPLAKLEVIEGEDRVRLVKAKRRGKRADVASSDEGVAMTSAPDVRGARGARGARGTQGAQATQAPLAEPAQSVDVTRAPPATANEPKLVRAPMFGVVHLTPAPGEAPFVNPGGTIEEGQVLCTIEAMKMFNAIESEFGGAVLEILVTPGSEVESGQPLFRIG</sequence>
<keyword evidence="12" id="KW-0436">Ligase</keyword>
<dbReference type="AlphaFoldDB" id="A0A370N9Y9"/>
<dbReference type="Proteomes" id="UP000254875">
    <property type="component" value="Unassembled WGS sequence"/>
</dbReference>
<dbReference type="GO" id="GO:0003989">
    <property type="term" value="F:acetyl-CoA carboxylase activity"/>
    <property type="evidence" value="ECO:0007669"/>
    <property type="project" value="InterPro"/>
</dbReference>
<comment type="pathway">
    <text evidence="2 9">Lipid metabolism; fatty acid biosynthesis.</text>
</comment>
<dbReference type="InterPro" id="IPR001882">
    <property type="entry name" value="Biotin_BS"/>
</dbReference>
<keyword evidence="5 9" id="KW-0276">Fatty acid metabolism</keyword>
<gene>
    <name evidence="12" type="ORF">DLM46_12610</name>
</gene>
<evidence type="ECO:0000256" key="7">
    <source>
        <dbReference type="ARBA" id="ARBA00023160"/>
    </source>
</evidence>
<evidence type="ECO:0000256" key="6">
    <source>
        <dbReference type="ARBA" id="ARBA00023098"/>
    </source>
</evidence>
<comment type="function">
    <text evidence="1 9">This protein is a component of the acetyl coenzyme A carboxylase complex; first, biotin carboxylase catalyzes the carboxylation of the carrier protein and then the transcarboxylase transfers the carboxyl group to form malonyl-CoA.</text>
</comment>
<evidence type="ECO:0000256" key="1">
    <source>
        <dbReference type="ARBA" id="ARBA00003761"/>
    </source>
</evidence>